<dbReference type="Proteomes" id="UP001353858">
    <property type="component" value="Unassembled WGS sequence"/>
</dbReference>
<protein>
    <submittedName>
        <fullName evidence="2">Uncharacterized protein</fullName>
    </submittedName>
</protein>
<dbReference type="EMBL" id="JARPUR010000001">
    <property type="protein sequence ID" value="KAK4885557.1"/>
    <property type="molecule type" value="Genomic_DNA"/>
</dbReference>
<evidence type="ECO:0000313" key="3">
    <source>
        <dbReference type="Proteomes" id="UP001353858"/>
    </source>
</evidence>
<gene>
    <name evidence="2" type="ORF">RN001_001828</name>
</gene>
<name>A0AAN7SJT1_9COLE</name>
<proteinExistence type="predicted"/>
<accession>A0AAN7SJT1</accession>
<sequence length="151" mass="17252">MSSSANTYKHLSGAAKRKRKLEIEQRKEKLPKLDGFLITSKDETQQQVQKDNLTIANNKKTAGAGGKCKHIVACLLFINRNELEQLSTTDVEQALGQRKSVTYTDYVQPLTDFCHVKKNRIVCKATPELLSNVFQELMSEVDRWIPKYPPW</sequence>
<evidence type="ECO:0000256" key="1">
    <source>
        <dbReference type="SAM" id="MobiDB-lite"/>
    </source>
</evidence>
<keyword evidence="3" id="KW-1185">Reference proteome</keyword>
<feature type="region of interest" description="Disordered" evidence="1">
    <location>
        <begin position="1"/>
        <end position="25"/>
    </location>
</feature>
<comment type="caution">
    <text evidence="2">The sequence shown here is derived from an EMBL/GenBank/DDBJ whole genome shotgun (WGS) entry which is preliminary data.</text>
</comment>
<evidence type="ECO:0000313" key="2">
    <source>
        <dbReference type="EMBL" id="KAK4885557.1"/>
    </source>
</evidence>
<organism evidence="2 3">
    <name type="scientific">Aquatica leii</name>
    <dbReference type="NCBI Taxonomy" id="1421715"/>
    <lineage>
        <taxon>Eukaryota</taxon>
        <taxon>Metazoa</taxon>
        <taxon>Ecdysozoa</taxon>
        <taxon>Arthropoda</taxon>
        <taxon>Hexapoda</taxon>
        <taxon>Insecta</taxon>
        <taxon>Pterygota</taxon>
        <taxon>Neoptera</taxon>
        <taxon>Endopterygota</taxon>
        <taxon>Coleoptera</taxon>
        <taxon>Polyphaga</taxon>
        <taxon>Elateriformia</taxon>
        <taxon>Elateroidea</taxon>
        <taxon>Lampyridae</taxon>
        <taxon>Luciolinae</taxon>
        <taxon>Aquatica</taxon>
    </lineage>
</organism>
<reference evidence="3" key="1">
    <citation type="submission" date="2023-01" db="EMBL/GenBank/DDBJ databases">
        <title>Key to firefly adult light organ development and bioluminescence: homeobox transcription factors regulate luciferase expression and transportation to peroxisome.</title>
        <authorList>
            <person name="Fu X."/>
        </authorList>
    </citation>
    <scope>NUCLEOTIDE SEQUENCE [LARGE SCALE GENOMIC DNA]</scope>
</reference>
<dbReference type="AlphaFoldDB" id="A0AAN7SJT1"/>